<dbReference type="GO" id="GO:0008837">
    <property type="term" value="F:diaminopimelate epimerase activity"/>
    <property type="evidence" value="ECO:0007669"/>
    <property type="project" value="UniProtKB-UniRule"/>
</dbReference>
<dbReference type="InterPro" id="IPR001653">
    <property type="entry name" value="DAP_epimerase_DapF"/>
</dbReference>
<dbReference type="InterPro" id="IPR018510">
    <property type="entry name" value="DAP_epimerase_AS"/>
</dbReference>
<keyword evidence="11" id="KW-1185">Reference proteome</keyword>
<evidence type="ECO:0000256" key="6">
    <source>
        <dbReference type="ARBA" id="ARBA00023235"/>
    </source>
</evidence>
<dbReference type="RefSeq" id="WP_179974824.1">
    <property type="nucleotide sequence ID" value="NZ_CP049075.1"/>
</dbReference>
<dbReference type="Pfam" id="PF01678">
    <property type="entry name" value="DAP_epimerase"/>
    <property type="match status" value="2"/>
</dbReference>
<comment type="catalytic activity">
    <reaction evidence="7 8">
        <text>(2S,6S)-2,6-diaminopimelate = meso-2,6-diaminopimelate</text>
        <dbReference type="Rhea" id="RHEA:15393"/>
        <dbReference type="ChEBI" id="CHEBI:57609"/>
        <dbReference type="ChEBI" id="CHEBI:57791"/>
        <dbReference type="EC" id="5.1.1.7"/>
    </reaction>
</comment>
<comment type="similarity">
    <text evidence="2 8">Belongs to the diaminopimelate epimerase family.</text>
</comment>
<dbReference type="KEGG" id="cinf:CINF_1136"/>
<dbReference type="GO" id="GO:0009089">
    <property type="term" value="P:lysine biosynthetic process via diaminopimelate"/>
    <property type="evidence" value="ECO:0007669"/>
    <property type="project" value="UniProtKB-UniRule"/>
</dbReference>
<evidence type="ECO:0000313" key="11">
    <source>
        <dbReference type="Proteomes" id="UP000509414"/>
    </source>
</evidence>
<feature type="binding site" evidence="8">
    <location>
        <position position="11"/>
    </location>
    <ligand>
        <name>substrate</name>
    </ligand>
</feature>
<protein>
    <recommendedName>
        <fullName evidence="3 8">Diaminopimelate epimerase</fullName>
        <shortName evidence="8">DAP epimerase</shortName>
        <ecNumber evidence="3 8">5.1.1.7</ecNumber>
    </recommendedName>
    <alternativeName>
        <fullName evidence="8">PLP-independent amino acid racemase</fullName>
    </alternativeName>
</protein>
<feature type="binding site" evidence="8">
    <location>
        <begin position="72"/>
        <end position="73"/>
    </location>
    <ligand>
        <name>substrate</name>
    </ligand>
</feature>
<evidence type="ECO:0000256" key="3">
    <source>
        <dbReference type="ARBA" id="ARBA00013080"/>
    </source>
</evidence>
<evidence type="ECO:0000313" key="10">
    <source>
        <dbReference type="EMBL" id="QLI05626.1"/>
    </source>
</evidence>
<dbReference type="Gene3D" id="3.10.310.10">
    <property type="entry name" value="Diaminopimelate Epimerase, Chain A, domain 1"/>
    <property type="match status" value="2"/>
</dbReference>
<feature type="binding site" evidence="8">
    <location>
        <position position="188"/>
    </location>
    <ligand>
        <name>substrate</name>
    </ligand>
</feature>
<comment type="function">
    <text evidence="8">Catalyzes the stereoinversion of LL-2,6-diaminopimelate (L,L-DAP) to meso-diaminopimelate (meso-DAP), a precursor of L-lysine and an essential component of the bacterial peptidoglycan.</text>
</comment>
<feature type="site" description="Could be important to modulate the pK values of the two catalytic cysteine residues" evidence="8">
    <location>
        <position position="206"/>
    </location>
</feature>
<dbReference type="NCBIfam" id="TIGR00652">
    <property type="entry name" value="DapF"/>
    <property type="match status" value="1"/>
</dbReference>
<accession>A0A7H9CHQ7</accession>
<dbReference type="UniPathway" id="UPA00034">
    <property type="reaction ID" value="UER00025"/>
</dbReference>
<evidence type="ECO:0000256" key="2">
    <source>
        <dbReference type="ARBA" id="ARBA00010219"/>
    </source>
</evidence>
<evidence type="ECO:0000256" key="9">
    <source>
        <dbReference type="PROSITE-ProRule" id="PRU10125"/>
    </source>
</evidence>
<sequence length="269" mass="29751">MIVSKYNASGNDFIIFSSFLAGNRSALAKKLCDRFSGVGADGLIVILPANDENCDIRWEFYNSDGSQALMCGNGSRAAGLYAYMQGLTGQKLRLKTGAGIINAQVFADETTNENPNKNLAQEPLDTANSMLVEVALTNPKKLSQSFDENGKTWHFYDTGVPHLITFIQNLADFDLDLAKKMREKHNANVNFALIKDSQNIAVRTYERGVENETMACGTGMAASFYAAFELGLVKNQISVRPKSNEELFLRFDEKIYFKGAVIKCFDAIF</sequence>
<comment type="subcellular location">
    <subcellularLocation>
        <location evidence="8">Cytoplasm</location>
    </subcellularLocation>
</comment>
<feature type="site" description="Could be important to modulate the pK values of the two catalytic cysteine residues" evidence="8">
    <location>
        <position position="162"/>
    </location>
</feature>
<feature type="active site" description="Proton acceptor" evidence="8">
    <location>
        <position position="216"/>
    </location>
</feature>
<dbReference type="PROSITE" id="PS01326">
    <property type="entry name" value="DAP_EPIMERASE"/>
    <property type="match status" value="1"/>
</dbReference>
<evidence type="ECO:0000256" key="5">
    <source>
        <dbReference type="ARBA" id="ARBA00023154"/>
    </source>
</evidence>
<dbReference type="SUPFAM" id="SSF54506">
    <property type="entry name" value="Diaminopimelate epimerase-like"/>
    <property type="match status" value="2"/>
</dbReference>
<reference evidence="10 11" key="1">
    <citation type="submission" date="2020-02" db="EMBL/GenBank/DDBJ databases">
        <title>Complete genome sequence of the novel Campylobacter species Candidatus Campylobacter infans.</title>
        <authorList>
            <person name="Duim B."/>
            <person name="Zomer A."/>
            <person name="van der Graaf L."/>
            <person name="Wagenaar J."/>
        </authorList>
    </citation>
    <scope>NUCLEOTIDE SEQUENCE [LARGE SCALE GENOMIC DNA]</scope>
    <source>
        <strain evidence="10 11">19S00001</strain>
    </source>
</reference>
<feature type="active site" evidence="9">
    <location>
        <position position="71"/>
    </location>
</feature>
<dbReference type="Proteomes" id="UP000509414">
    <property type="component" value="Chromosome"/>
</dbReference>
<name>A0A7H9CHQ7_9BACT</name>
<dbReference type="GO" id="GO:0005829">
    <property type="term" value="C:cytosol"/>
    <property type="evidence" value="ECO:0007669"/>
    <property type="project" value="TreeGrafter"/>
</dbReference>
<dbReference type="EMBL" id="CP049075">
    <property type="protein sequence ID" value="QLI05626.1"/>
    <property type="molecule type" value="Genomic_DNA"/>
</dbReference>
<dbReference type="EC" id="5.1.1.7" evidence="3 8"/>
<evidence type="ECO:0000256" key="7">
    <source>
        <dbReference type="ARBA" id="ARBA00051712"/>
    </source>
</evidence>
<organism evidence="10 11">
    <name type="scientific">Candidatus Campylobacter infans</name>
    <dbReference type="NCBI Taxonomy" id="2561898"/>
    <lineage>
        <taxon>Bacteria</taxon>
        <taxon>Pseudomonadati</taxon>
        <taxon>Campylobacterota</taxon>
        <taxon>Epsilonproteobacteria</taxon>
        <taxon>Campylobacterales</taxon>
        <taxon>Campylobacteraceae</taxon>
        <taxon>Campylobacter</taxon>
    </lineage>
</organism>
<dbReference type="PANTHER" id="PTHR31689">
    <property type="entry name" value="DIAMINOPIMELATE EPIMERASE, CHLOROPLASTIC"/>
    <property type="match status" value="1"/>
</dbReference>
<dbReference type="AlphaFoldDB" id="A0A7H9CHQ7"/>
<comment type="subunit">
    <text evidence="8">Homodimer.</text>
</comment>
<evidence type="ECO:0000256" key="4">
    <source>
        <dbReference type="ARBA" id="ARBA00022605"/>
    </source>
</evidence>
<keyword evidence="6 8" id="KW-0413">Isomerase</keyword>
<gene>
    <name evidence="8 10" type="primary">dapF</name>
    <name evidence="10" type="ORF">CINF_1136</name>
</gene>
<keyword evidence="5 8" id="KW-0457">Lysine biosynthesis</keyword>
<keyword evidence="8" id="KW-0963">Cytoplasm</keyword>
<proteinExistence type="inferred from homology"/>
<evidence type="ECO:0000256" key="1">
    <source>
        <dbReference type="ARBA" id="ARBA00005196"/>
    </source>
</evidence>
<keyword evidence="4 8" id="KW-0028">Amino-acid biosynthesis</keyword>
<feature type="binding site" evidence="8">
    <location>
        <position position="62"/>
    </location>
    <ligand>
        <name>substrate</name>
    </ligand>
</feature>
<dbReference type="PANTHER" id="PTHR31689:SF0">
    <property type="entry name" value="DIAMINOPIMELATE EPIMERASE"/>
    <property type="match status" value="1"/>
</dbReference>
<feature type="active site" description="Proton donor" evidence="8">
    <location>
        <position position="71"/>
    </location>
</feature>
<feature type="binding site" evidence="8">
    <location>
        <begin position="217"/>
        <end position="218"/>
    </location>
    <ligand>
        <name>substrate</name>
    </ligand>
</feature>
<dbReference type="HAMAP" id="MF_00197">
    <property type="entry name" value="DAP_epimerase"/>
    <property type="match status" value="1"/>
</dbReference>
<evidence type="ECO:0000256" key="8">
    <source>
        <dbReference type="HAMAP-Rule" id="MF_00197"/>
    </source>
</evidence>
<feature type="binding site" evidence="8">
    <location>
        <begin position="206"/>
        <end position="207"/>
    </location>
    <ligand>
        <name>substrate</name>
    </ligand>
</feature>
<comment type="pathway">
    <text evidence="1 8">Amino-acid biosynthesis; L-lysine biosynthesis via DAP pathway; DL-2,6-diaminopimelate from LL-2,6-diaminopimelate: step 1/1.</text>
</comment>
<comment type="caution">
    <text evidence="8">Lacks conserved residue(s) required for the propagation of feature annotation.</text>
</comment>